<dbReference type="InterPro" id="IPR041380">
    <property type="entry name" value="Acetyltransf_17"/>
</dbReference>
<dbReference type="CDD" id="cd04301">
    <property type="entry name" value="NAT_SF"/>
    <property type="match status" value="1"/>
</dbReference>
<dbReference type="SUPFAM" id="SSF55729">
    <property type="entry name" value="Acyl-CoA N-acyltransferases (Nat)"/>
    <property type="match status" value="1"/>
</dbReference>
<keyword evidence="3" id="KW-1185">Reference proteome</keyword>
<dbReference type="InterPro" id="IPR051554">
    <property type="entry name" value="Acetyltransferase_Eis"/>
</dbReference>
<dbReference type="AlphaFoldDB" id="A0A7X5VDN0"/>
<evidence type="ECO:0000259" key="1">
    <source>
        <dbReference type="PROSITE" id="PS51186"/>
    </source>
</evidence>
<dbReference type="Pfam" id="PF13527">
    <property type="entry name" value="Acetyltransf_9"/>
    <property type="match status" value="1"/>
</dbReference>
<dbReference type="InterPro" id="IPR016181">
    <property type="entry name" value="Acyl_CoA_acyltransferase"/>
</dbReference>
<evidence type="ECO:0000313" key="3">
    <source>
        <dbReference type="Proteomes" id="UP000555407"/>
    </source>
</evidence>
<evidence type="ECO:0000313" key="2">
    <source>
        <dbReference type="EMBL" id="NIK58418.1"/>
    </source>
</evidence>
<dbReference type="GO" id="GO:0034069">
    <property type="term" value="F:aminoglycoside N-acetyltransferase activity"/>
    <property type="evidence" value="ECO:0007669"/>
    <property type="project" value="TreeGrafter"/>
</dbReference>
<keyword evidence="2" id="KW-0808">Transferase</keyword>
<feature type="domain" description="N-acetyltransferase" evidence="1">
    <location>
        <begin position="1"/>
        <end position="142"/>
    </location>
</feature>
<dbReference type="EMBL" id="JAASRO010000001">
    <property type="protein sequence ID" value="NIK58418.1"/>
    <property type="molecule type" value="Genomic_DNA"/>
</dbReference>
<dbReference type="PANTHER" id="PTHR37817:SF1">
    <property type="entry name" value="N-ACETYLTRANSFERASE EIS"/>
    <property type="match status" value="1"/>
</dbReference>
<dbReference type="InterPro" id="IPR000182">
    <property type="entry name" value="GNAT_dom"/>
</dbReference>
<sequence length="300" mass="33075">MTIRQAVAGDAVPMVWRDAFGEVPWQVPLYVQDAGRFDRTFVAVSGRTVLATVYYLIRPIRGEDGAPVPVGCVANVASRPQARGRGLIRRLLAEAIMDMESRDVAWSLLFTGTPGVYQRSGWKTLTRRYRAGRIAPPDQTITGMDVWDASLQDWPVLAELYDAFNASRPLTTVRTASDWQRRVRIWYADSEILLAGQRNKPDGYAVLRWDAGEAEVQEIGVKSVAAAAALLGAVARRALARGVDRCRLPLPDDPLLTGPTRDLLTTPQSDLTDATAMIRPVSRPSGQFGPEAAHWPADYF</sequence>
<dbReference type="Gene3D" id="3.40.630.30">
    <property type="match status" value="2"/>
</dbReference>
<comment type="caution">
    <text evidence="2">The sequence shown here is derived from an EMBL/GenBank/DDBJ whole genome shotgun (WGS) entry which is preliminary data.</text>
</comment>
<gene>
    <name evidence="2" type="ORF">BJY22_004135</name>
</gene>
<accession>A0A7X5VDN0</accession>
<name>A0A7X5VDN0_9ACTN</name>
<dbReference type="Proteomes" id="UP000555407">
    <property type="component" value="Unassembled WGS sequence"/>
</dbReference>
<proteinExistence type="predicted"/>
<dbReference type="Pfam" id="PF17668">
    <property type="entry name" value="Acetyltransf_17"/>
    <property type="match status" value="1"/>
</dbReference>
<dbReference type="GO" id="GO:0030649">
    <property type="term" value="P:aminoglycoside antibiotic catabolic process"/>
    <property type="evidence" value="ECO:0007669"/>
    <property type="project" value="TreeGrafter"/>
</dbReference>
<dbReference type="PROSITE" id="PS51186">
    <property type="entry name" value="GNAT"/>
    <property type="match status" value="1"/>
</dbReference>
<dbReference type="PANTHER" id="PTHR37817">
    <property type="entry name" value="N-ACETYLTRANSFERASE EIS"/>
    <property type="match status" value="1"/>
</dbReference>
<reference evidence="2 3" key="1">
    <citation type="submission" date="2020-03" db="EMBL/GenBank/DDBJ databases">
        <title>Sequencing the genomes of 1000 actinobacteria strains.</title>
        <authorList>
            <person name="Klenk H.-P."/>
        </authorList>
    </citation>
    <scope>NUCLEOTIDE SEQUENCE [LARGE SCALE GENOMIC DNA]</scope>
    <source>
        <strain evidence="2 3">DSM 45490</strain>
    </source>
</reference>
<protein>
    <submittedName>
        <fullName evidence="2">GNAT superfamily N-acetyltransferase</fullName>
    </submittedName>
</protein>
<organism evidence="2 3">
    <name type="scientific">Kribbella shirazensis</name>
    <dbReference type="NCBI Taxonomy" id="1105143"/>
    <lineage>
        <taxon>Bacteria</taxon>
        <taxon>Bacillati</taxon>
        <taxon>Actinomycetota</taxon>
        <taxon>Actinomycetes</taxon>
        <taxon>Propionibacteriales</taxon>
        <taxon>Kribbellaceae</taxon>
        <taxon>Kribbella</taxon>
    </lineage>
</organism>
<dbReference type="RefSeq" id="WP_167209198.1">
    <property type="nucleotide sequence ID" value="NZ_JAASRO010000001.1"/>
</dbReference>